<name>A0A7I7QM89_9MYCO</name>
<evidence type="ECO:0000313" key="3">
    <source>
        <dbReference type="EMBL" id="BBY27170.1"/>
    </source>
</evidence>
<organism evidence="3 4">
    <name type="scientific">Mycolicibacterium sediminis</name>
    <dbReference type="NCBI Taxonomy" id="1286180"/>
    <lineage>
        <taxon>Bacteria</taxon>
        <taxon>Bacillati</taxon>
        <taxon>Actinomycetota</taxon>
        <taxon>Actinomycetes</taxon>
        <taxon>Mycobacteriales</taxon>
        <taxon>Mycobacteriaceae</taxon>
        <taxon>Mycolicibacterium</taxon>
    </lineage>
</organism>
<dbReference type="InterPro" id="IPR019752">
    <property type="entry name" value="Pyrv/ketoisovalerate_OxRed_cat"/>
</dbReference>
<dbReference type="Pfam" id="PF20169">
    <property type="entry name" value="DUF6537"/>
    <property type="match status" value="1"/>
</dbReference>
<dbReference type="Pfam" id="PF01558">
    <property type="entry name" value="POR"/>
    <property type="match status" value="1"/>
</dbReference>
<dbReference type="InterPro" id="IPR011766">
    <property type="entry name" value="TPP_enzyme_TPP-bd"/>
</dbReference>
<dbReference type="NCBIfam" id="NF009588">
    <property type="entry name" value="PRK13029.1"/>
    <property type="match status" value="1"/>
</dbReference>
<gene>
    <name evidence="3" type="ORF">MSEDJ_12660</name>
</gene>
<dbReference type="InterPro" id="IPR051457">
    <property type="entry name" value="2-oxoacid:Fd_oxidoreductase"/>
</dbReference>
<evidence type="ECO:0000259" key="2">
    <source>
        <dbReference type="PROSITE" id="PS51379"/>
    </source>
</evidence>
<dbReference type="CDD" id="cd07034">
    <property type="entry name" value="TPP_PYR_PFOR_IOR-alpha_like"/>
    <property type="match status" value="1"/>
</dbReference>
<evidence type="ECO:0000256" key="1">
    <source>
        <dbReference type="ARBA" id="ARBA00023002"/>
    </source>
</evidence>
<dbReference type="GO" id="GO:0030976">
    <property type="term" value="F:thiamine pyrophosphate binding"/>
    <property type="evidence" value="ECO:0007669"/>
    <property type="project" value="InterPro"/>
</dbReference>
<dbReference type="EMBL" id="AP022588">
    <property type="protein sequence ID" value="BBY27170.1"/>
    <property type="molecule type" value="Genomic_DNA"/>
</dbReference>
<dbReference type="NCBIfam" id="NF009589">
    <property type="entry name" value="PRK13030.1"/>
    <property type="match status" value="1"/>
</dbReference>
<dbReference type="GO" id="GO:0045333">
    <property type="term" value="P:cellular respiration"/>
    <property type="evidence" value="ECO:0007669"/>
    <property type="project" value="UniProtKB-ARBA"/>
</dbReference>
<keyword evidence="3" id="KW-0670">Pyruvate</keyword>
<dbReference type="InterPro" id="IPR029061">
    <property type="entry name" value="THDP-binding"/>
</dbReference>
<evidence type="ECO:0000313" key="4">
    <source>
        <dbReference type="Proteomes" id="UP000467193"/>
    </source>
</evidence>
<dbReference type="PANTHER" id="PTHR48084:SF3">
    <property type="entry name" value="SUBUNIT OF PYRUVATE:FLAVODOXIN OXIDOREDUCTASE"/>
    <property type="match status" value="1"/>
</dbReference>
<dbReference type="InterPro" id="IPR002880">
    <property type="entry name" value="Pyrv_Fd/Flavodoxin_OxRdtase_N"/>
</dbReference>
<dbReference type="SUPFAM" id="SSF53323">
    <property type="entry name" value="Pyruvate-ferredoxin oxidoreductase, PFOR, domain III"/>
    <property type="match status" value="1"/>
</dbReference>
<dbReference type="GO" id="GO:0000287">
    <property type="term" value="F:magnesium ion binding"/>
    <property type="evidence" value="ECO:0007669"/>
    <property type="project" value="UniProtKB-ARBA"/>
</dbReference>
<dbReference type="Gene3D" id="3.40.920.10">
    <property type="entry name" value="Pyruvate-ferredoxin oxidoreductase, PFOR, domain III"/>
    <property type="match status" value="1"/>
</dbReference>
<dbReference type="AlphaFoldDB" id="A0A7I7QM89"/>
<keyword evidence="1" id="KW-0560">Oxidoreductase</keyword>
<proteinExistence type="predicted"/>
<sequence length="1155" mass="124478">MNTLTTSATPLALDVTSKRSAGEATENGMVETGVHTGVQTIVHALIAQRARDRRNGINSATFVSGYQGSPLGGLDTLLADTAGLDEQHSIKLSQGVNEELAATAVWGSQQTLPSGARRVDGVLGVWYGKGPGLDRASDAIRHANLYGTDPRGGVVAYVGDDPACKSSTLPFVSDATLAALKIPFFYPRNADEIVEHTVRAVELSRASGCWVAVKIVADVADGLWMLERDVAGLEITRPEINWDGRPWTYVQRRIATPADSVLAEADLVGPRWKMVEAMVNANDVDSVGGDLESARVGIIAAGAPYDATRQALQDLGFDDGQLAEDGIRTMLVAAPYPLSAPRVLDFATGLDVVVVVEEKSSLLESQVKDILYHADRRPTVVGKRDENGQVLVPPDGELVANRLHGPLRRVLTPYVHIRRAPSTRLALPLLPTQRTPYFCSGCPHNRSTAVPDGSLAAGGIGCHTLASVSAREDAAITGWTQMGGEGAQWIGQAAFTDVQHIFQNVGDGTYFHSGQLALQAAIAAGVNVTYKVLYNSAVAMTGAQSPQGGMAVPALTRKLMAEGVRRIIVCADEPERYRRVKLAKGTTLWPRERLDEAQRLLREVTGVTVLIYDQQCAANARRLRKRGKLPARTTRVVINEAVCEGCGDCGVKSNCLSVQPVETEFGRKTRIDQSSCNTDYSCLEGDCPSFVTIEVSPDEDIRRSAAPPSRPVPPVVADVVPPRMRNTDIFLAGIGGTGILTVNRILAAAAADAGYRASGLDQTGLSQKAGPVVSHLRITSDEVAATNRVGEGGADLLLAFDLLVAADAKSAGYADPERTTTIASTSKTPTGDMVFDGSTAYPDDRMLIERMRSRSRQVCTIDALAVAKEVLGSTTAANLLLVGMAYQNGSLPIPEVHLENAMRANGVAVQANIAAFRWGRAIAVDPDCVPIRQPTLRQVNQRVEAAVMKAGFAGATLRLAKIRAQNLVGYQSERLALTYVDDLRAVWHAERALGSSTGLSEAAARYLYKLMAYKDEYEVARLLTDPEFLTEAQSVVPSGRLSFQLHPPILRALGMHRKISLRPWTRPILRLLARGRFLRGTPLDPFGSAKVRRLERTLVAEYRGQLRNSVACLSARSYDRAVALAEAPDLIRGYEEVKLKNVARYYDRVQELTIA</sequence>
<keyword evidence="4" id="KW-1185">Reference proteome</keyword>
<dbReference type="PROSITE" id="PS51379">
    <property type="entry name" value="4FE4S_FER_2"/>
    <property type="match status" value="1"/>
</dbReference>
<dbReference type="Gene3D" id="3.40.50.970">
    <property type="match status" value="1"/>
</dbReference>
<dbReference type="SUPFAM" id="SSF52518">
    <property type="entry name" value="Thiamin diphosphate-binding fold (THDP-binding)"/>
    <property type="match status" value="2"/>
</dbReference>
<dbReference type="RefSeq" id="WP_163796085.1">
    <property type="nucleotide sequence ID" value="NZ_AP022588.1"/>
</dbReference>
<reference evidence="3 4" key="1">
    <citation type="journal article" date="2019" name="Emerg. Microbes Infect.">
        <title>Comprehensive subspecies identification of 175 nontuberculous mycobacteria species based on 7547 genomic profiles.</title>
        <authorList>
            <person name="Matsumoto Y."/>
            <person name="Kinjo T."/>
            <person name="Motooka D."/>
            <person name="Nabeya D."/>
            <person name="Jung N."/>
            <person name="Uechi K."/>
            <person name="Horii T."/>
            <person name="Iida T."/>
            <person name="Fujita J."/>
            <person name="Nakamura S."/>
        </authorList>
    </citation>
    <scope>NUCLEOTIDE SEQUENCE [LARGE SCALE GENOMIC DNA]</scope>
    <source>
        <strain evidence="3 4">JCM 17899</strain>
    </source>
</reference>
<dbReference type="PANTHER" id="PTHR48084">
    <property type="entry name" value="2-OXOGLUTARATE OXIDOREDUCTASE SUBUNIT KORB-RELATED"/>
    <property type="match status" value="1"/>
</dbReference>
<protein>
    <submittedName>
        <fullName evidence="3">Pyruvate ferredoxin/flavodoxin oxidoreductase</fullName>
    </submittedName>
</protein>
<dbReference type="KEGG" id="msei:MSEDJ_12660"/>
<dbReference type="Proteomes" id="UP000467193">
    <property type="component" value="Chromosome"/>
</dbReference>
<dbReference type="InterPro" id="IPR017896">
    <property type="entry name" value="4Fe4S_Fe-S-bd"/>
</dbReference>
<dbReference type="GO" id="GO:0016625">
    <property type="term" value="F:oxidoreductase activity, acting on the aldehyde or oxo group of donors, iron-sulfur protein as acceptor"/>
    <property type="evidence" value="ECO:0007669"/>
    <property type="project" value="UniProtKB-ARBA"/>
</dbReference>
<accession>A0A7I7QM89</accession>
<dbReference type="InterPro" id="IPR046667">
    <property type="entry name" value="DUF6537"/>
</dbReference>
<dbReference type="Pfam" id="PF02775">
    <property type="entry name" value="TPP_enzyme_C"/>
    <property type="match status" value="1"/>
</dbReference>
<feature type="domain" description="4Fe-4S ferredoxin-type" evidence="2">
    <location>
        <begin position="634"/>
        <end position="666"/>
    </location>
</feature>
<dbReference type="InterPro" id="IPR002869">
    <property type="entry name" value="Pyrv_flavodox_OxRed_cen"/>
</dbReference>